<sequence>METAAHTRAWRAILVLCGLILFGSAADLRAGTLLSPGAGVLVRKSAEPFGVFAFAISTGSLQQKWFALKERLDGDMVQLALCDGDRDNCASPAALKLLAIVDQARTRDGRARLGETNRAINLAIRATSDGADDVWNSPLATFQRGAGDCEDYAVAKLAALRLAGVAAEDLRIVVVRDTRAGEEHAVAAAKLDGHWLMLDNRRMAMIEDDDARSYQPLFVLYRSAVMKYVDEPVQFSALDSRPVSMVAANAEAR</sequence>
<dbReference type="AlphaFoldDB" id="A0A5S4YHG8"/>
<evidence type="ECO:0000313" key="1">
    <source>
        <dbReference type="EMBL" id="TYO62897.1"/>
    </source>
</evidence>
<dbReference type="PANTHER" id="PTHR39327:SF1">
    <property type="entry name" value="BLR5470 PROTEIN"/>
    <property type="match status" value="1"/>
</dbReference>
<dbReference type="EMBL" id="VSTH01000116">
    <property type="protein sequence ID" value="TYO62897.1"/>
    <property type="molecule type" value="Genomic_DNA"/>
</dbReference>
<dbReference type="Proteomes" id="UP000324797">
    <property type="component" value="Unassembled WGS sequence"/>
</dbReference>
<dbReference type="InterPro" id="IPR038765">
    <property type="entry name" value="Papain-like_cys_pep_sf"/>
</dbReference>
<gene>
    <name evidence="1" type="ORF">FXV83_30380</name>
</gene>
<keyword evidence="2" id="KW-1185">Reference proteome</keyword>
<dbReference type="RefSeq" id="WP_148743270.1">
    <property type="nucleotide sequence ID" value="NZ_VSTH01000116.1"/>
</dbReference>
<reference evidence="1 2" key="1">
    <citation type="submission" date="2019-08" db="EMBL/GenBank/DDBJ databases">
        <title>Bradyrhizobium hipponensis sp. nov., a rhizobium isolated from a Lupinus angustifolius root nodule in Tunisia.</title>
        <authorList>
            <person name="Off K."/>
            <person name="Rejili M."/>
            <person name="Mars M."/>
            <person name="Brachmann A."/>
            <person name="Marin M."/>
        </authorList>
    </citation>
    <scope>NUCLEOTIDE SEQUENCE [LARGE SCALE GENOMIC DNA]</scope>
    <source>
        <strain evidence="2">aSej3</strain>
    </source>
</reference>
<evidence type="ECO:0008006" key="3">
    <source>
        <dbReference type="Google" id="ProtNLM"/>
    </source>
</evidence>
<proteinExistence type="predicted"/>
<dbReference type="Gene3D" id="3.10.620.30">
    <property type="match status" value="1"/>
</dbReference>
<dbReference type="InterPro" id="IPR010319">
    <property type="entry name" value="Transglutaminase-like_Cys_pept"/>
</dbReference>
<comment type="caution">
    <text evidence="1">The sequence shown here is derived from an EMBL/GenBank/DDBJ whole genome shotgun (WGS) entry which is preliminary data.</text>
</comment>
<protein>
    <recommendedName>
        <fullName evidence="3">Transglutaminase-like cysteine proteinase BTLCP</fullName>
    </recommendedName>
</protein>
<evidence type="ECO:0000313" key="2">
    <source>
        <dbReference type="Proteomes" id="UP000324797"/>
    </source>
</evidence>
<organism evidence="1 2">
    <name type="scientific">Bradyrhizobium hipponense</name>
    <dbReference type="NCBI Taxonomy" id="2605638"/>
    <lineage>
        <taxon>Bacteria</taxon>
        <taxon>Pseudomonadati</taxon>
        <taxon>Pseudomonadota</taxon>
        <taxon>Alphaproteobacteria</taxon>
        <taxon>Hyphomicrobiales</taxon>
        <taxon>Nitrobacteraceae</taxon>
        <taxon>Bradyrhizobium</taxon>
    </lineage>
</organism>
<accession>A0A5S4YHG8</accession>
<dbReference type="Pfam" id="PF06035">
    <property type="entry name" value="Peptidase_C93"/>
    <property type="match status" value="1"/>
</dbReference>
<dbReference type="SUPFAM" id="SSF54001">
    <property type="entry name" value="Cysteine proteinases"/>
    <property type="match status" value="1"/>
</dbReference>
<name>A0A5S4YHG8_9BRAD</name>
<dbReference type="PANTHER" id="PTHR39327">
    <property type="match status" value="1"/>
</dbReference>